<dbReference type="AlphaFoldDB" id="A0A8D0H5G7"/>
<feature type="compositionally biased region" description="Basic residues" evidence="2">
    <location>
        <begin position="50"/>
        <end position="60"/>
    </location>
</feature>
<name>A0A8D0H5G7_SPHPU</name>
<organism evidence="4 5">
    <name type="scientific">Sphenodon punctatus</name>
    <name type="common">Tuatara</name>
    <name type="synonym">Hatteria punctata</name>
    <dbReference type="NCBI Taxonomy" id="8508"/>
    <lineage>
        <taxon>Eukaryota</taxon>
        <taxon>Metazoa</taxon>
        <taxon>Chordata</taxon>
        <taxon>Craniata</taxon>
        <taxon>Vertebrata</taxon>
        <taxon>Euteleostomi</taxon>
        <taxon>Lepidosauria</taxon>
        <taxon>Sphenodontia</taxon>
        <taxon>Sphenodontidae</taxon>
        <taxon>Sphenodon</taxon>
    </lineage>
</organism>
<reference evidence="4" key="2">
    <citation type="submission" date="2025-09" db="UniProtKB">
        <authorList>
            <consortium name="Ensembl"/>
        </authorList>
    </citation>
    <scope>IDENTIFICATION</scope>
</reference>
<evidence type="ECO:0000256" key="1">
    <source>
        <dbReference type="ARBA" id="ARBA00010311"/>
    </source>
</evidence>
<comment type="similarity">
    <text evidence="1">Belongs to the FAM178 family.</text>
</comment>
<protein>
    <recommendedName>
        <fullName evidence="3">Coiled-coil SMC6 And NSE5 INteracting (CANIN) domain-containing protein</fullName>
    </recommendedName>
</protein>
<dbReference type="InterPro" id="IPR026161">
    <property type="entry name" value="FAM178"/>
</dbReference>
<dbReference type="Ensembl" id="ENSSPUT00000015593.1">
    <property type="protein sequence ID" value="ENSSPUP00000014610.1"/>
    <property type="gene ID" value="ENSSPUG00000011281.1"/>
</dbReference>
<dbReference type="PANTHER" id="PTHR16046:SF10">
    <property type="entry name" value="SMC5-SMC6 COMPLEX LOCALIZATION FACTOR PROTEIN 2"/>
    <property type="match status" value="1"/>
</dbReference>
<sequence>MKKWNQPITDFFKPAPKQDGTALCCPERSIKNGDAGRSVMYTERFEKRILSPKKTKRRKMPVPPPNRSPDGLQRGVKKERKDSLSGRPYMAMNAMCPKVVVKKILIPGGSPSHSFMKKDKAINRELERTEKYPIKTRAPWPCENGREQSTEYAGLEAASSNSTNRFSAPEDDTLKKHARGIVNESSTTWCQKTGRPMKLQNGPVNSRFLLSLETYSKERELKKQRKEQEKQQLFSPVKVLLGTSISNQSSGDVLRKRSCSASWESTSDVSSQSMQISKPEVSSPVPSRWSSDKTVSTWKSQSCPSTYKSKTSSGLFKQKEFPGKRKRFSASLDVKSSKPSVAQISNEPYFKSSEKCNSEFLRRTKLPGDGVQQLESAAALSGNVLPLSEGHLHINEVNKKEDSSYARLYFDCTADRNNQISVADTKENRLQLSHSHCCLEQSSLSSQEKSAVKAANHLSNSFSKPFKSLLSSCVQSACSSPALDTKKDMGKFAFCKSDNLTLPSDSQKNSSDTEKTLKDTFNLSSVGISGQPTSFVGTSKTVVRALSFEDESLSNCPSSSCVSSEGNSENSGLEAFMLYRQLRDNSDSESEISDCNLESEEEERLLPLEEILTSNSKPPVETPEKTSIEGSLPGIVTPSYKAAPSAHLAVTQVSSMNCLDNLLKEKEQLKRLHEFEKRLQEDKPIMELTSSAEEQGNSEDKELSEEHRDFLKKFLVINDAIPDYHPGEDLFHLPSAGKLFSEHNLDLRNPGFAPRSPIEKYLLRSNISQQLFVITEGLIRPAYHHFPCPVPLLKWLFQMMSIHSDSFVSKKILDMLMEITIKNGECLTTN</sequence>
<feature type="region of interest" description="Disordered" evidence="2">
    <location>
        <begin position="270"/>
        <end position="290"/>
    </location>
</feature>
<evidence type="ECO:0000256" key="2">
    <source>
        <dbReference type="SAM" id="MobiDB-lite"/>
    </source>
</evidence>
<dbReference type="GO" id="GO:0006974">
    <property type="term" value="P:DNA damage response"/>
    <property type="evidence" value="ECO:0007669"/>
    <property type="project" value="TreeGrafter"/>
</dbReference>
<dbReference type="InterPro" id="IPR044276">
    <property type="entry name" value="CANIN_dom"/>
</dbReference>
<reference evidence="4" key="1">
    <citation type="submission" date="2025-08" db="UniProtKB">
        <authorList>
            <consortium name="Ensembl"/>
        </authorList>
    </citation>
    <scope>IDENTIFICATION</scope>
</reference>
<evidence type="ECO:0000313" key="5">
    <source>
        <dbReference type="Proteomes" id="UP000694392"/>
    </source>
</evidence>
<feature type="region of interest" description="Disordered" evidence="2">
    <location>
        <begin position="43"/>
        <end position="84"/>
    </location>
</feature>
<proteinExistence type="inferred from homology"/>
<dbReference type="PANTHER" id="PTHR16046">
    <property type="entry name" value="SMC5-SMC6 COMPLEX LOCALIZATION FACTOR 2"/>
    <property type="match status" value="1"/>
</dbReference>
<evidence type="ECO:0000259" key="3">
    <source>
        <dbReference type="Pfam" id="PF14816"/>
    </source>
</evidence>
<feature type="region of interest" description="Disordered" evidence="2">
    <location>
        <begin position="1"/>
        <end position="24"/>
    </location>
</feature>
<dbReference type="OMA" id="HYLVQMK"/>
<dbReference type="GO" id="GO:0005634">
    <property type="term" value="C:nucleus"/>
    <property type="evidence" value="ECO:0007669"/>
    <property type="project" value="TreeGrafter"/>
</dbReference>
<dbReference type="GO" id="GO:0035861">
    <property type="term" value="C:site of double-strand break"/>
    <property type="evidence" value="ECO:0007669"/>
    <property type="project" value="TreeGrafter"/>
</dbReference>
<accession>A0A8D0H5G7</accession>
<dbReference type="Proteomes" id="UP000694392">
    <property type="component" value="Unplaced"/>
</dbReference>
<keyword evidence="5" id="KW-1185">Reference proteome</keyword>
<evidence type="ECO:0000313" key="4">
    <source>
        <dbReference type="Ensembl" id="ENSSPUP00000014610.1"/>
    </source>
</evidence>
<dbReference type="GO" id="GO:1990166">
    <property type="term" value="P:protein localization to site of double-strand break"/>
    <property type="evidence" value="ECO:0007669"/>
    <property type="project" value="TreeGrafter"/>
</dbReference>
<dbReference type="GO" id="GO:2000781">
    <property type="term" value="P:positive regulation of double-strand break repair"/>
    <property type="evidence" value="ECO:0007669"/>
    <property type="project" value="TreeGrafter"/>
</dbReference>
<dbReference type="GeneTree" id="ENSGT00530000064017"/>
<feature type="region of interest" description="Disordered" evidence="2">
    <location>
        <begin position="683"/>
        <end position="703"/>
    </location>
</feature>
<feature type="domain" description="Coiled-coil SMC6 And NSE5 INteracting (CANIN)" evidence="3">
    <location>
        <begin position="651"/>
        <end position="823"/>
    </location>
</feature>
<dbReference type="Pfam" id="PF14816">
    <property type="entry name" value="CANIN"/>
    <property type="match status" value="1"/>
</dbReference>